<comment type="caution">
    <text evidence="2">The sequence shown here is derived from an EMBL/GenBank/DDBJ whole genome shotgun (WGS) entry which is preliminary data.</text>
</comment>
<dbReference type="Proteomes" id="UP000606935">
    <property type="component" value="Unassembled WGS sequence"/>
</dbReference>
<dbReference type="AlphaFoldDB" id="A0A917Z2R2"/>
<dbReference type="RefSeq" id="WP_188697887.1">
    <property type="nucleotide sequence ID" value="NZ_BMLS01000006.1"/>
</dbReference>
<sequence>MSKLSKIAKGLSAAMLLSAVGAVQAETVNVPASVTVDNTIGLALTGTLDFGTVRATPDETVDECSGIVMPANPASALSAYAPGAGAPCVTGAGVSEVQSVGGTPTRPQFDISGVAAFATLNVTVPNTAVNLTTTAPAGSPGFQLIDFTAYKTTGTAAAIPLTAGAGTISVDGTGNASFTVGATLITDPTAYALTTATYENAAYNGSFDVAVTY</sequence>
<gene>
    <name evidence="2" type="ORF">GCM10010982_33670</name>
</gene>
<reference evidence="2" key="2">
    <citation type="submission" date="2020-09" db="EMBL/GenBank/DDBJ databases">
        <authorList>
            <person name="Sun Q."/>
            <person name="Zhou Y."/>
        </authorList>
    </citation>
    <scope>NUCLEOTIDE SEQUENCE</scope>
    <source>
        <strain evidence="2">CGMCC 1.7086</strain>
    </source>
</reference>
<keyword evidence="3" id="KW-1185">Reference proteome</keyword>
<organism evidence="2 3">
    <name type="scientific">Bowmanella pacifica</name>
    <dbReference type="NCBI Taxonomy" id="502051"/>
    <lineage>
        <taxon>Bacteria</taxon>
        <taxon>Pseudomonadati</taxon>
        <taxon>Pseudomonadota</taxon>
        <taxon>Gammaproteobacteria</taxon>
        <taxon>Alteromonadales</taxon>
        <taxon>Alteromonadaceae</taxon>
        <taxon>Bowmanella</taxon>
    </lineage>
</organism>
<feature type="chain" id="PRO_5037825070" evidence="1">
    <location>
        <begin position="26"/>
        <end position="213"/>
    </location>
</feature>
<protein>
    <submittedName>
        <fullName evidence="2">Uncharacterized protein</fullName>
    </submittedName>
</protein>
<keyword evidence="1" id="KW-0732">Signal</keyword>
<proteinExistence type="predicted"/>
<accession>A0A917Z2R2</accession>
<name>A0A917Z2R2_9ALTE</name>
<dbReference type="EMBL" id="BMLS01000006">
    <property type="protein sequence ID" value="GGO73347.1"/>
    <property type="molecule type" value="Genomic_DNA"/>
</dbReference>
<feature type="signal peptide" evidence="1">
    <location>
        <begin position="1"/>
        <end position="25"/>
    </location>
</feature>
<evidence type="ECO:0000256" key="1">
    <source>
        <dbReference type="SAM" id="SignalP"/>
    </source>
</evidence>
<evidence type="ECO:0000313" key="3">
    <source>
        <dbReference type="Proteomes" id="UP000606935"/>
    </source>
</evidence>
<reference evidence="2" key="1">
    <citation type="journal article" date="2014" name="Int. J. Syst. Evol. Microbiol.">
        <title>Complete genome sequence of Corynebacterium casei LMG S-19264T (=DSM 44701T), isolated from a smear-ripened cheese.</title>
        <authorList>
            <consortium name="US DOE Joint Genome Institute (JGI-PGF)"/>
            <person name="Walter F."/>
            <person name="Albersmeier A."/>
            <person name="Kalinowski J."/>
            <person name="Ruckert C."/>
        </authorList>
    </citation>
    <scope>NUCLEOTIDE SEQUENCE</scope>
    <source>
        <strain evidence="2">CGMCC 1.7086</strain>
    </source>
</reference>
<evidence type="ECO:0000313" key="2">
    <source>
        <dbReference type="EMBL" id="GGO73347.1"/>
    </source>
</evidence>